<feature type="compositionally biased region" description="Basic and acidic residues" evidence="12">
    <location>
        <begin position="69"/>
        <end position="80"/>
    </location>
</feature>
<keyword evidence="11 13" id="KW-0472">Membrane</keyword>
<dbReference type="EMBL" id="JAFCMP010000401">
    <property type="protein sequence ID" value="KAG5180251.1"/>
    <property type="molecule type" value="Genomic_DNA"/>
</dbReference>
<evidence type="ECO:0000256" key="3">
    <source>
        <dbReference type="ARBA" id="ARBA00005667"/>
    </source>
</evidence>
<keyword evidence="9 13" id="KW-1133">Transmembrane helix</keyword>
<keyword evidence="6 13" id="KW-0812">Transmembrane</keyword>
<keyword evidence="15" id="KW-1185">Reference proteome</keyword>
<dbReference type="Pfam" id="PF08122">
    <property type="entry name" value="NDUF_B12"/>
    <property type="match status" value="1"/>
</dbReference>
<keyword evidence="5" id="KW-0679">Respiratory chain</keyword>
<evidence type="ECO:0000256" key="8">
    <source>
        <dbReference type="ARBA" id="ARBA00022982"/>
    </source>
</evidence>
<comment type="similarity">
    <text evidence="3">Belongs to the complex I NDUFB3 subunit family.</text>
</comment>
<evidence type="ECO:0000256" key="13">
    <source>
        <dbReference type="SAM" id="Phobius"/>
    </source>
</evidence>
<evidence type="ECO:0000256" key="9">
    <source>
        <dbReference type="ARBA" id="ARBA00022989"/>
    </source>
</evidence>
<dbReference type="AlphaFoldDB" id="A0A836CDR6"/>
<accession>A0A836CDR6</accession>
<organism evidence="14 15">
    <name type="scientific">Tribonema minus</name>
    <dbReference type="NCBI Taxonomy" id="303371"/>
    <lineage>
        <taxon>Eukaryota</taxon>
        <taxon>Sar</taxon>
        <taxon>Stramenopiles</taxon>
        <taxon>Ochrophyta</taxon>
        <taxon>PX clade</taxon>
        <taxon>Xanthophyceae</taxon>
        <taxon>Tribonematales</taxon>
        <taxon>Tribonemataceae</taxon>
        <taxon>Tribonema</taxon>
    </lineage>
</organism>
<dbReference type="InterPro" id="IPR012576">
    <property type="entry name" value="NDUFB3"/>
</dbReference>
<comment type="subcellular location">
    <subcellularLocation>
        <location evidence="2">Mitochondrion inner membrane</location>
        <topology evidence="2">Single-pass membrane protein</topology>
        <orientation evidence="2">Matrix side</orientation>
    </subcellularLocation>
</comment>
<reference evidence="14" key="1">
    <citation type="submission" date="2021-02" db="EMBL/GenBank/DDBJ databases">
        <title>First Annotated Genome of the Yellow-green Alga Tribonema minus.</title>
        <authorList>
            <person name="Mahan K.M."/>
        </authorList>
    </citation>
    <scope>NUCLEOTIDE SEQUENCE</scope>
    <source>
        <strain evidence="14">UTEX B ZZ1240</strain>
    </source>
</reference>
<feature type="region of interest" description="Disordered" evidence="12">
    <location>
        <begin position="59"/>
        <end position="80"/>
    </location>
</feature>
<feature type="transmembrane region" description="Helical" evidence="13">
    <location>
        <begin position="23"/>
        <end position="41"/>
    </location>
</feature>
<sequence>MAFGLRGQDAWRKHPVIANCHKGAFPGFGTAVLIVGAYIAYDQTIKFMNREPQVFAPVTFTKSGDGMPEADRSPSSDDHH</sequence>
<evidence type="ECO:0000256" key="11">
    <source>
        <dbReference type="ARBA" id="ARBA00023136"/>
    </source>
</evidence>
<dbReference type="GO" id="GO:0022900">
    <property type="term" value="P:electron transport chain"/>
    <property type="evidence" value="ECO:0007669"/>
    <property type="project" value="InterPro"/>
</dbReference>
<evidence type="ECO:0000256" key="2">
    <source>
        <dbReference type="ARBA" id="ARBA00004298"/>
    </source>
</evidence>
<evidence type="ECO:0000256" key="10">
    <source>
        <dbReference type="ARBA" id="ARBA00023128"/>
    </source>
</evidence>
<dbReference type="GO" id="GO:0005743">
    <property type="term" value="C:mitochondrial inner membrane"/>
    <property type="evidence" value="ECO:0007669"/>
    <property type="project" value="UniProtKB-SubCell"/>
</dbReference>
<name>A0A836CDR6_9STRA</name>
<evidence type="ECO:0000313" key="14">
    <source>
        <dbReference type="EMBL" id="KAG5180251.1"/>
    </source>
</evidence>
<evidence type="ECO:0000256" key="6">
    <source>
        <dbReference type="ARBA" id="ARBA00022692"/>
    </source>
</evidence>
<evidence type="ECO:0000256" key="4">
    <source>
        <dbReference type="ARBA" id="ARBA00022448"/>
    </source>
</evidence>
<keyword evidence="10" id="KW-0496">Mitochondrion</keyword>
<keyword evidence="8" id="KW-0249">Electron transport</keyword>
<evidence type="ECO:0000256" key="12">
    <source>
        <dbReference type="SAM" id="MobiDB-lite"/>
    </source>
</evidence>
<evidence type="ECO:0000313" key="15">
    <source>
        <dbReference type="Proteomes" id="UP000664859"/>
    </source>
</evidence>
<protein>
    <submittedName>
        <fullName evidence="14">Uncharacterized protein</fullName>
    </submittedName>
</protein>
<proteinExistence type="inferred from homology"/>
<dbReference type="OrthoDB" id="521512at2759"/>
<comment type="caution">
    <text evidence="14">The sequence shown here is derived from an EMBL/GenBank/DDBJ whole genome shotgun (WGS) entry which is preliminary data.</text>
</comment>
<keyword evidence="4" id="KW-0813">Transport</keyword>
<evidence type="ECO:0000256" key="5">
    <source>
        <dbReference type="ARBA" id="ARBA00022660"/>
    </source>
</evidence>
<evidence type="ECO:0000256" key="7">
    <source>
        <dbReference type="ARBA" id="ARBA00022792"/>
    </source>
</evidence>
<gene>
    <name evidence="14" type="ORF">JKP88DRAFT_223318</name>
</gene>
<comment type="function">
    <text evidence="1">Accessory subunit of the mitochondrial membrane respiratory chain NADH dehydrogenase (Complex I), that is believed not to be involved in catalysis. Complex I functions in the transfer of electrons from NADH to the respiratory chain. The immediate electron acceptor for the enzyme is believed to be ubiquinone.</text>
</comment>
<keyword evidence="7" id="KW-0999">Mitochondrion inner membrane</keyword>
<evidence type="ECO:0000256" key="1">
    <source>
        <dbReference type="ARBA" id="ARBA00003195"/>
    </source>
</evidence>
<dbReference type="Proteomes" id="UP000664859">
    <property type="component" value="Unassembled WGS sequence"/>
</dbReference>